<keyword evidence="4" id="KW-0418">Kinase</keyword>
<dbReference type="Proteomes" id="UP000204221">
    <property type="component" value="Chromosome"/>
</dbReference>
<dbReference type="InterPro" id="IPR017438">
    <property type="entry name" value="ATP-NAD_kinase_N"/>
</dbReference>
<evidence type="ECO:0000313" key="5">
    <source>
        <dbReference type="Proteomes" id="UP000204221"/>
    </source>
</evidence>
<dbReference type="SUPFAM" id="SSF111331">
    <property type="entry name" value="NAD kinase/diacylglycerol kinase-like"/>
    <property type="match status" value="1"/>
</dbReference>
<comment type="cofactor">
    <cofactor evidence="1">
        <name>Mg(2+)</name>
        <dbReference type="ChEBI" id="CHEBI:18420"/>
    </cofactor>
</comment>
<dbReference type="EC" id="2.7.1.107" evidence="4"/>
<keyword evidence="5" id="KW-1185">Reference proteome</keyword>
<comment type="similarity">
    <text evidence="2">Belongs to the diacylglycerol/lipid kinase family.</text>
</comment>
<dbReference type="Gene3D" id="2.60.200.40">
    <property type="match status" value="1"/>
</dbReference>
<dbReference type="InterPro" id="IPR016064">
    <property type="entry name" value="NAD/diacylglycerol_kinase_sf"/>
</dbReference>
<dbReference type="AlphaFoldDB" id="A0A221W8Z3"/>
<evidence type="ECO:0000313" key="4">
    <source>
        <dbReference type="EMBL" id="ASO22472.1"/>
    </source>
</evidence>
<organism evidence="4 5">
    <name type="scientific">Actinoalloteichus hoggarensis</name>
    <dbReference type="NCBI Taxonomy" id="1470176"/>
    <lineage>
        <taxon>Bacteria</taxon>
        <taxon>Bacillati</taxon>
        <taxon>Actinomycetota</taxon>
        <taxon>Actinomycetes</taxon>
        <taxon>Pseudonocardiales</taxon>
        <taxon>Pseudonocardiaceae</taxon>
        <taxon>Actinoalloteichus</taxon>
    </lineage>
</organism>
<dbReference type="EMBL" id="CP022521">
    <property type="protein sequence ID" value="ASO22472.1"/>
    <property type="molecule type" value="Genomic_DNA"/>
</dbReference>
<dbReference type="InterPro" id="IPR001206">
    <property type="entry name" value="Diacylglycerol_kinase_cat_dom"/>
</dbReference>
<sequence>MPAYSFGVRALLVTNPQATTTTPGTRDVLAHALASAVKLDLVETGYRGHAADAAAQARADGLDLVVALGGDGTVNEVVNGLLRDGTGDDVPMLAVVPGGSANVFARALGISREPVEATYQVLQALEARRSRSVGLGRVDDRWFTFNAGLGWDADVVRAVERQREAGRVATPLRYARIAFDRYLRSAMRKPSLTVELPGREPITGCHLTFVSNTTPWTYLGPYAMHTNPDCSFDSGLGVFALDTMRAPTVLRHLAQVFGGRPAGPRGARLLREDDVASLVVRCDRPMGLQVDGDFLGLREKVRFNAAPKALEVVA</sequence>
<dbReference type="Gene3D" id="3.40.50.10330">
    <property type="entry name" value="Probable inorganic polyphosphate/atp-NAD kinase, domain 1"/>
    <property type="match status" value="1"/>
</dbReference>
<feature type="domain" description="DAGKc" evidence="3">
    <location>
        <begin position="5"/>
        <end position="142"/>
    </location>
</feature>
<reference evidence="4 5" key="1">
    <citation type="submission" date="2017-07" db="EMBL/GenBank/DDBJ databases">
        <title>Complete genome sequence of Actinoalloteichus hoggarensis DSM 45943, type strain of Actinoalloteichus hoggarensis.</title>
        <authorList>
            <person name="Ruckert C."/>
            <person name="Nouioui I."/>
            <person name="Willmese J."/>
            <person name="van Wezel G."/>
            <person name="Klenk H.-P."/>
            <person name="Kalinowski J."/>
            <person name="Zotchev S.B."/>
        </authorList>
    </citation>
    <scope>NUCLEOTIDE SEQUENCE [LARGE SCALE GENOMIC DNA]</scope>
    <source>
        <strain evidence="4 5">DSM 45943</strain>
    </source>
</reference>
<gene>
    <name evidence="4" type="primary">dagK</name>
    <name evidence="4" type="ORF">AHOG_24330</name>
</gene>
<dbReference type="PANTHER" id="PTHR12358">
    <property type="entry name" value="SPHINGOSINE KINASE"/>
    <property type="match status" value="1"/>
</dbReference>
<dbReference type="KEGG" id="ahg:AHOG_24330"/>
<dbReference type="PANTHER" id="PTHR12358:SF106">
    <property type="entry name" value="LIPID KINASE YEGS"/>
    <property type="match status" value="1"/>
</dbReference>
<name>A0A221W8Z3_9PSEU</name>
<keyword evidence="4" id="KW-0808">Transferase</keyword>
<evidence type="ECO:0000256" key="1">
    <source>
        <dbReference type="ARBA" id="ARBA00001946"/>
    </source>
</evidence>
<dbReference type="InterPro" id="IPR050187">
    <property type="entry name" value="Lipid_Phosphate_FormReg"/>
</dbReference>
<accession>A0A221W8Z3</accession>
<dbReference type="Pfam" id="PF00781">
    <property type="entry name" value="DAGK_cat"/>
    <property type="match status" value="1"/>
</dbReference>
<dbReference type="SMART" id="SM00046">
    <property type="entry name" value="DAGKc"/>
    <property type="match status" value="1"/>
</dbReference>
<evidence type="ECO:0000256" key="2">
    <source>
        <dbReference type="ARBA" id="ARBA00005983"/>
    </source>
</evidence>
<dbReference type="GO" id="GO:0004143">
    <property type="term" value="F:ATP-dependent diacylglycerol kinase activity"/>
    <property type="evidence" value="ECO:0007669"/>
    <property type="project" value="UniProtKB-EC"/>
</dbReference>
<dbReference type="PROSITE" id="PS50146">
    <property type="entry name" value="DAGK"/>
    <property type="match status" value="1"/>
</dbReference>
<proteinExistence type="inferred from homology"/>
<dbReference type="GO" id="GO:0005886">
    <property type="term" value="C:plasma membrane"/>
    <property type="evidence" value="ECO:0007669"/>
    <property type="project" value="TreeGrafter"/>
</dbReference>
<protein>
    <submittedName>
        <fullName evidence="4">Diacylglycerol kinase</fullName>
        <ecNumber evidence="4">2.7.1.107</ecNumber>
    </submittedName>
</protein>
<evidence type="ECO:0000259" key="3">
    <source>
        <dbReference type="PROSITE" id="PS50146"/>
    </source>
</evidence>